<gene>
    <name evidence="1" type="ORF">RPERSI_LOCUS19673</name>
</gene>
<dbReference type="Proteomes" id="UP000789920">
    <property type="component" value="Unassembled WGS sequence"/>
</dbReference>
<evidence type="ECO:0000313" key="1">
    <source>
        <dbReference type="EMBL" id="CAG8794013.1"/>
    </source>
</evidence>
<feature type="non-terminal residue" evidence="1">
    <location>
        <position position="1"/>
    </location>
</feature>
<proteinExistence type="predicted"/>
<reference evidence="1" key="1">
    <citation type="submission" date="2021-06" db="EMBL/GenBank/DDBJ databases">
        <authorList>
            <person name="Kallberg Y."/>
            <person name="Tangrot J."/>
            <person name="Rosling A."/>
        </authorList>
    </citation>
    <scope>NUCLEOTIDE SEQUENCE</scope>
    <source>
        <strain evidence="1">MA461A</strain>
    </source>
</reference>
<organism evidence="1 2">
    <name type="scientific">Racocetra persica</name>
    <dbReference type="NCBI Taxonomy" id="160502"/>
    <lineage>
        <taxon>Eukaryota</taxon>
        <taxon>Fungi</taxon>
        <taxon>Fungi incertae sedis</taxon>
        <taxon>Mucoromycota</taxon>
        <taxon>Glomeromycotina</taxon>
        <taxon>Glomeromycetes</taxon>
        <taxon>Diversisporales</taxon>
        <taxon>Gigasporaceae</taxon>
        <taxon>Racocetra</taxon>
    </lineage>
</organism>
<keyword evidence="2" id="KW-1185">Reference proteome</keyword>
<name>A0ACA9RIA3_9GLOM</name>
<sequence length="105" mass="12781">TLHVEKFEKENNKKLTIDNLEESEKVHYITKQIIELQHRLLNLEPAIQTEHITQEYKEKYKLHQLEEILLNELDYIFYNLIPEKLAKTKLSRPNETYYNIKVNKK</sequence>
<dbReference type="EMBL" id="CAJVQC010054295">
    <property type="protein sequence ID" value="CAG8794013.1"/>
    <property type="molecule type" value="Genomic_DNA"/>
</dbReference>
<comment type="caution">
    <text evidence="1">The sequence shown here is derived from an EMBL/GenBank/DDBJ whole genome shotgun (WGS) entry which is preliminary data.</text>
</comment>
<evidence type="ECO:0000313" key="2">
    <source>
        <dbReference type="Proteomes" id="UP000789920"/>
    </source>
</evidence>
<accession>A0ACA9RIA3</accession>
<protein>
    <submittedName>
        <fullName evidence="1">12426_t:CDS:1</fullName>
    </submittedName>
</protein>